<feature type="region of interest" description="Disordered" evidence="1">
    <location>
        <begin position="105"/>
        <end position="140"/>
    </location>
</feature>
<feature type="compositionally biased region" description="Basic and acidic residues" evidence="1">
    <location>
        <begin position="105"/>
        <end position="115"/>
    </location>
</feature>
<proteinExistence type="predicted"/>
<evidence type="ECO:0000313" key="2">
    <source>
        <dbReference type="EMBL" id="DAD29997.1"/>
    </source>
</evidence>
<dbReference type="AlphaFoldDB" id="A0A822YC17"/>
<evidence type="ECO:0000313" key="3">
    <source>
        <dbReference type="Proteomes" id="UP000607653"/>
    </source>
</evidence>
<dbReference type="EMBL" id="DUZY01000002">
    <property type="protein sequence ID" value="DAD29997.1"/>
    <property type="molecule type" value="Genomic_DNA"/>
</dbReference>
<evidence type="ECO:0000256" key="1">
    <source>
        <dbReference type="SAM" id="MobiDB-lite"/>
    </source>
</evidence>
<feature type="compositionally biased region" description="Basic residues" evidence="1">
    <location>
        <begin position="163"/>
        <end position="176"/>
    </location>
</feature>
<organism evidence="2 3">
    <name type="scientific">Nelumbo nucifera</name>
    <name type="common">Sacred lotus</name>
    <dbReference type="NCBI Taxonomy" id="4432"/>
    <lineage>
        <taxon>Eukaryota</taxon>
        <taxon>Viridiplantae</taxon>
        <taxon>Streptophyta</taxon>
        <taxon>Embryophyta</taxon>
        <taxon>Tracheophyta</taxon>
        <taxon>Spermatophyta</taxon>
        <taxon>Magnoliopsida</taxon>
        <taxon>Proteales</taxon>
        <taxon>Nelumbonaceae</taxon>
        <taxon>Nelumbo</taxon>
    </lineage>
</organism>
<comment type="caution">
    <text evidence="2">The sequence shown here is derived from an EMBL/GenBank/DDBJ whole genome shotgun (WGS) entry which is preliminary data.</text>
</comment>
<accession>A0A822YC17</accession>
<protein>
    <submittedName>
        <fullName evidence="2">Uncharacterized protein</fullName>
    </submittedName>
</protein>
<dbReference type="Proteomes" id="UP000607653">
    <property type="component" value="Unassembled WGS sequence"/>
</dbReference>
<feature type="region of interest" description="Disordered" evidence="1">
    <location>
        <begin position="152"/>
        <end position="176"/>
    </location>
</feature>
<reference evidence="2 3" key="1">
    <citation type="journal article" date="2020" name="Mol. Biol. Evol.">
        <title>Distinct Expression and Methylation Patterns for Genes with Different Fates following a Single Whole-Genome Duplication in Flowering Plants.</title>
        <authorList>
            <person name="Shi T."/>
            <person name="Rahmani R.S."/>
            <person name="Gugger P.F."/>
            <person name="Wang M."/>
            <person name="Li H."/>
            <person name="Zhang Y."/>
            <person name="Li Z."/>
            <person name="Wang Q."/>
            <person name="Van de Peer Y."/>
            <person name="Marchal K."/>
            <person name="Chen J."/>
        </authorList>
    </citation>
    <scope>NUCLEOTIDE SEQUENCE [LARGE SCALE GENOMIC DNA]</scope>
    <source>
        <tissue evidence="2">Leaf</tissue>
    </source>
</reference>
<keyword evidence="3" id="KW-1185">Reference proteome</keyword>
<sequence>MSSSILRIPDSRLDTSHLQTAGLRVQLHGYLPFNSLKLQPLLVPTAMYSRETLIGCINQHLDGIPSKRKLNDYGPCGDDFFDLVVSARMKKDEIDAVYSSRVEESRLSHSLKGNDDSGDAGNGVSHALSEPCSSSLSVGELQPVSELKPGFIPSRACDNNRHNSGHRKALSIRGRG</sequence>
<name>A0A822YC17_NELNU</name>
<gene>
    <name evidence="2" type="ORF">HUJ06_031465</name>
</gene>